<protein>
    <submittedName>
        <fullName evidence="2">Prepilin-type cleavage/methylation domain-containing protein</fullName>
    </submittedName>
</protein>
<accession>A0A2S8G1R4</accession>
<dbReference type="InterPro" id="IPR045584">
    <property type="entry name" value="Pilin-like"/>
</dbReference>
<dbReference type="NCBIfam" id="TIGR04294">
    <property type="entry name" value="pre_pil_HX9DG"/>
    <property type="match status" value="1"/>
</dbReference>
<evidence type="ECO:0000313" key="2">
    <source>
        <dbReference type="EMBL" id="PQO38386.1"/>
    </source>
</evidence>
<dbReference type="InterPro" id="IPR012902">
    <property type="entry name" value="N_methyl_site"/>
</dbReference>
<dbReference type="Gene3D" id="3.30.700.10">
    <property type="entry name" value="Glycoprotein, Type 4 Pilin"/>
    <property type="match status" value="1"/>
</dbReference>
<dbReference type="RefSeq" id="WP_105353739.1">
    <property type="nucleotide sequence ID" value="NZ_PUIB01000011.1"/>
</dbReference>
<dbReference type="AlphaFoldDB" id="A0A2S8G1R4"/>
<dbReference type="Pfam" id="PF07963">
    <property type="entry name" value="N_methyl"/>
    <property type="match status" value="1"/>
</dbReference>
<feature type="domain" description="DUF1559" evidence="1">
    <location>
        <begin position="32"/>
        <end position="296"/>
    </location>
</feature>
<dbReference type="PANTHER" id="PTHR30093:SF2">
    <property type="entry name" value="TYPE II SECRETION SYSTEM PROTEIN H"/>
    <property type="match status" value="1"/>
</dbReference>
<reference evidence="2 3" key="1">
    <citation type="submission" date="2018-02" db="EMBL/GenBank/DDBJ databases">
        <title>Comparative genomes isolates from brazilian mangrove.</title>
        <authorList>
            <person name="Araujo J.E."/>
            <person name="Taketani R.G."/>
            <person name="Silva M.C.P."/>
            <person name="Loureco M.V."/>
            <person name="Andreote F.D."/>
        </authorList>
    </citation>
    <scope>NUCLEOTIDE SEQUENCE [LARGE SCALE GENOMIC DNA]</scope>
    <source>
        <strain evidence="2 3">NAP PRIS-MGV</strain>
    </source>
</reference>
<gene>
    <name evidence="2" type="ORF">C5Y98_10000</name>
</gene>
<organism evidence="2 3">
    <name type="scientific">Blastopirellula marina</name>
    <dbReference type="NCBI Taxonomy" id="124"/>
    <lineage>
        <taxon>Bacteria</taxon>
        <taxon>Pseudomonadati</taxon>
        <taxon>Planctomycetota</taxon>
        <taxon>Planctomycetia</taxon>
        <taxon>Pirellulales</taxon>
        <taxon>Pirellulaceae</taxon>
        <taxon>Blastopirellula</taxon>
    </lineage>
</organism>
<dbReference type="OrthoDB" id="246009at2"/>
<evidence type="ECO:0000313" key="3">
    <source>
        <dbReference type="Proteomes" id="UP000239388"/>
    </source>
</evidence>
<evidence type="ECO:0000259" key="1">
    <source>
        <dbReference type="Pfam" id="PF07596"/>
    </source>
</evidence>
<dbReference type="EMBL" id="PUIB01000011">
    <property type="protein sequence ID" value="PQO38386.1"/>
    <property type="molecule type" value="Genomic_DNA"/>
</dbReference>
<dbReference type="SUPFAM" id="SSF54523">
    <property type="entry name" value="Pili subunits"/>
    <property type="match status" value="1"/>
</dbReference>
<dbReference type="Proteomes" id="UP000239388">
    <property type="component" value="Unassembled WGS sequence"/>
</dbReference>
<name>A0A2S8G1R4_9BACT</name>
<dbReference type="InterPro" id="IPR027558">
    <property type="entry name" value="Pre_pil_HX9DG_C"/>
</dbReference>
<dbReference type="NCBIfam" id="TIGR02532">
    <property type="entry name" value="IV_pilin_GFxxxE"/>
    <property type="match status" value="1"/>
</dbReference>
<comment type="caution">
    <text evidence="2">The sequence shown here is derived from an EMBL/GenBank/DDBJ whole genome shotgun (WGS) entry which is preliminary data.</text>
</comment>
<sequence length="314" mass="34843">MRTLRKGFTLVELLVVIAIIGVLISLLLPAVQQAREAARRMQCSNNLKQFGLAFHNYHDTYLSFPNANHPTPTYPGGGYNMGWAPKLFDFIEQGTRMDTMKTFSPNPITELGPFRATGAPHFGDQPIWGPVPGYSCPSSTQGDRTIDITSYSWTSQQGALHYRGCMGRYEDVVNPSDNADFRWANSGILCPDRTNRMADVTDGTSNTILLGESSSSQGWTDGQKKGWGGLHSWCFGMYWYVDTKRLGIDHKVIQFPINWTGTFNANSTPYSSYHPGGAMFLLADGSVRFLSETINMNTYKSLGTRGNGEVVTEF</sequence>
<dbReference type="Pfam" id="PF07596">
    <property type="entry name" value="SBP_bac_10"/>
    <property type="match status" value="1"/>
</dbReference>
<dbReference type="PANTHER" id="PTHR30093">
    <property type="entry name" value="GENERAL SECRETION PATHWAY PROTEIN G"/>
    <property type="match status" value="1"/>
</dbReference>
<dbReference type="InterPro" id="IPR011453">
    <property type="entry name" value="DUF1559"/>
</dbReference>
<proteinExistence type="predicted"/>
<dbReference type="PROSITE" id="PS00409">
    <property type="entry name" value="PROKAR_NTER_METHYL"/>
    <property type="match status" value="1"/>
</dbReference>